<dbReference type="Proteomes" id="UP000267821">
    <property type="component" value="Unassembled WGS sequence"/>
</dbReference>
<feature type="compositionally biased region" description="Low complexity" evidence="2">
    <location>
        <begin position="506"/>
        <end position="519"/>
    </location>
</feature>
<proteinExistence type="predicted"/>
<sequence length="1160" mass="126164">MTLEHALPYLIAALPNNLRDSGGEDNLLDILVLELSDGTPEPLSSSQWPPQSVMYSPFSSANMNRGGRRFRDYHPVPSYTRLSSTDRGHKPANVASTPPLPTAPDSDDDIDIPSSQISPTNTIRMPRTVNRFVAARLARGRKPRYTTAQQVDKLFRKFAARKAKLAPNEANMETHDAVQAKYKETMKQQVAKLKDFGKDMFGSIRAKATGVKPPDDEDESRLLALAVREMFDSRESFTNCGDSLQGEPEGPPSTATRLRSTKQRRGAIAGLCSHEAQGEQPISDGNPYLINTQIRPADPADKGKAKANPIDCFTVLGHNQSGRTNGSSQAHTDLSLDQQPLINAIDETIDSLSTHTTEMPPSNFLGREQTDNIADEEQLGDPGDWLPWFQYPNIPGVSLGPRLQLYEYPEIENFRKQWMESQSERAIGDAASHANTPATNFKPGNRTTIAESSASAARAEADRDRTHTNRTGIKGSERIDGTPKGETSRNAMIEREKVKALLQQVSASTNSGSRTTRSNLGSSNIQGFSSVWDQVGSRPAPSGATSATLARPNRPGSILSADTKGSYPGNTAAITNRDHTAFAVGNLVEGVTRVCLARDMPGLSSAVSDSKKPKIVVTSESGGKGEILPEGGSVTISSAGPQVQDMYGAGPFRDGLLSSPSEGPSNVLRFEQNGVTYYTTVDAVRELQNEKTSKDAQPAVEKKRNRVSEWFNRFKDTETTQPKVDNLNQPPSSKSGESSMGTSTLANDNTQRDRREPIRPPNSENYTFTPRLPPPSSTAFVYGQDDTNEPEDAHTNGPDAPHRYEPNRLLTIDLSSDTTAMSDRAKKRLVEAREVAIQQATIRLRKAQEHDGAKCQAEIRPQTIGKPPLEARDAAMKEAAARPLQAQALIDAKKAAKQAAKQEGNRNPVENTETALPEARDIIMKQAPIRPQQAQARPEAKQTEFTPVETAGEPPEDALAIAMKQAVIRLLKAQERMDAERAERDRVEGNPRDIAIQQSAMRLSQLQARLKANKVATQAEKSNPVESTEAQLETIGNGNLAVQGKQHNDNTPAHTPRVSSPPSIFQPVDYNAPPTSYSPYDAYPSCRSDGVAPLATSSPATSSKGKDTEAKSESETKKTVDSPPGPSDNAPALNYGRFRHPRPPIPEMFLEGPSKQSGDE</sequence>
<feature type="region of interest" description="Disordered" evidence="2">
    <location>
        <begin position="238"/>
        <end position="264"/>
    </location>
</feature>
<feature type="compositionally biased region" description="Polar residues" evidence="2">
    <location>
        <begin position="719"/>
        <end position="731"/>
    </location>
</feature>
<name>A0A3N4LUW2_9PEZI</name>
<feature type="region of interest" description="Disordered" evidence="2">
    <location>
        <begin position="506"/>
        <end position="525"/>
    </location>
</feature>
<feature type="compositionally biased region" description="Low complexity" evidence="2">
    <location>
        <begin position="732"/>
        <end position="744"/>
    </location>
</feature>
<gene>
    <name evidence="3" type="ORF">L211DRAFT_866456</name>
</gene>
<feature type="compositionally biased region" description="Basic and acidic residues" evidence="2">
    <location>
        <begin position="475"/>
        <end position="488"/>
    </location>
</feature>
<feature type="compositionally biased region" description="Polar residues" evidence="2">
    <location>
        <begin position="1049"/>
        <end position="1063"/>
    </location>
</feature>
<feature type="compositionally biased region" description="Low complexity" evidence="2">
    <location>
        <begin position="1092"/>
        <end position="1103"/>
    </location>
</feature>
<organism evidence="3 4">
    <name type="scientific">Terfezia boudieri ATCC MYA-4762</name>
    <dbReference type="NCBI Taxonomy" id="1051890"/>
    <lineage>
        <taxon>Eukaryota</taxon>
        <taxon>Fungi</taxon>
        <taxon>Dikarya</taxon>
        <taxon>Ascomycota</taxon>
        <taxon>Pezizomycotina</taxon>
        <taxon>Pezizomycetes</taxon>
        <taxon>Pezizales</taxon>
        <taxon>Pezizaceae</taxon>
        <taxon>Terfezia</taxon>
    </lineage>
</organism>
<protein>
    <submittedName>
        <fullName evidence="3">Uncharacterized protein</fullName>
    </submittedName>
</protein>
<reference evidence="3 4" key="1">
    <citation type="journal article" date="2018" name="Nat. Ecol. Evol.">
        <title>Pezizomycetes genomes reveal the molecular basis of ectomycorrhizal truffle lifestyle.</title>
        <authorList>
            <person name="Murat C."/>
            <person name="Payen T."/>
            <person name="Noel B."/>
            <person name="Kuo A."/>
            <person name="Morin E."/>
            <person name="Chen J."/>
            <person name="Kohler A."/>
            <person name="Krizsan K."/>
            <person name="Balestrini R."/>
            <person name="Da Silva C."/>
            <person name="Montanini B."/>
            <person name="Hainaut M."/>
            <person name="Levati E."/>
            <person name="Barry K.W."/>
            <person name="Belfiori B."/>
            <person name="Cichocki N."/>
            <person name="Clum A."/>
            <person name="Dockter R.B."/>
            <person name="Fauchery L."/>
            <person name="Guy J."/>
            <person name="Iotti M."/>
            <person name="Le Tacon F."/>
            <person name="Lindquist E.A."/>
            <person name="Lipzen A."/>
            <person name="Malagnac F."/>
            <person name="Mello A."/>
            <person name="Molinier V."/>
            <person name="Miyauchi S."/>
            <person name="Poulain J."/>
            <person name="Riccioni C."/>
            <person name="Rubini A."/>
            <person name="Sitrit Y."/>
            <person name="Splivallo R."/>
            <person name="Traeger S."/>
            <person name="Wang M."/>
            <person name="Zifcakova L."/>
            <person name="Wipf D."/>
            <person name="Zambonelli A."/>
            <person name="Paolocci F."/>
            <person name="Nowrousian M."/>
            <person name="Ottonello S."/>
            <person name="Baldrian P."/>
            <person name="Spatafora J.W."/>
            <person name="Henrissat B."/>
            <person name="Nagy L.G."/>
            <person name="Aury J.M."/>
            <person name="Wincker P."/>
            <person name="Grigoriev I.V."/>
            <person name="Bonfante P."/>
            <person name="Martin F.M."/>
        </authorList>
    </citation>
    <scope>NUCLEOTIDE SEQUENCE [LARGE SCALE GENOMIC DNA]</scope>
    <source>
        <strain evidence="3 4">ATCC MYA-4762</strain>
    </source>
</reference>
<feature type="region of interest" description="Disordered" evidence="2">
    <location>
        <begin position="930"/>
        <end position="952"/>
    </location>
</feature>
<accession>A0A3N4LUW2</accession>
<keyword evidence="1" id="KW-0175">Coiled coil</keyword>
<dbReference type="OrthoDB" id="10346197at2759"/>
<evidence type="ECO:0000313" key="4">
    <source>
        <dbReference type="Proteomes" id="UP000267821"/>
    </source>
</evidence>
<feature type="region of interest" description="Disordered" evidence="2">
    <location>
        <begin position="532"/>
        <end position="566"/>
    </location>
</feature>
<feature type="region of interest" description="Disordered" evidence="2">
    <location>
        <begin position="1041"/>
        <end position="1160"/>
    </location>
</feature>
<feature type="region of interest" description="Disordered" evidence="2">
    <location>
        <begin position="66"/>
        <end position="121"/>
    </location>
</feature>
<feature type="compositionally biased region" description="Basic and acidic residues" evidence="2">
    <location>
        <begin position="1104"/>
        <end position="1120"/>
    </location>
</feature>
<dbReference type="AlphaFoldDB" id="A0A3N4LUW2"/>
<dbReference type="InParanoid" id="A0A3N4LUW2"/>
<evidence type="ECO:0000256" key="1">
    <source>
        <dbReference type="SAM" id="Coils"/>
    </source>
</evidence>
<feature type="region of interest" description="Disordered" evidence="2">
    <location>
        <begin position="712"/>
        <end position="805"/>
    </location>
</feature>
<feature type="region of interest" description="Disordered" evidence="2">
    <location>
        <begin position="433"/>
        <end position="488"/>
    </location>
</feature>
<dbReference type="EMBL" id="ML121534">
    <property type="protein sequence ID" value="RPB26590.1"/>
    <property type="molecule type" value="Genomic_DNA"/>
</dbReference>
<keyword evidence="4" id="KW-1185">Reference proteome</keyword>
<feature type="coiled-coil region" evidence="1">
    <location>
        <begin position="963"/>
        <end position="990"/>
    </location>
</feature>
<evidence type="ECO:0000256" key="2">
    <source>
        <dbReference type="SAM" id="MobiDB-lite"/>
    </source>
</evidence>
<evidence type="ECO:0000313" key="3">
    <source>
        <dbReference type="EMBL" id="RPB26590.1"/>
    </source>
</evidence>